<organism evidence="9 10">
    <name type="scientific">Candidatus Segetimicrobium genomatis</name>
    <dbReference type="NCBI Taxonomy" id="2569760"/>
    <lineage>
        <taxon>Bacteria</taxon>
        <taxon>Bacillati</taxon>
        <taxon>Candidatus Sysuimicrobiota</taxon>
        <taxon>Candidatus Sysuimicrobiia</taxon>
        <taxon>Candidatus Sysuimicrobiales</taxon>
        <taxon>Candidatus Segetimicrobiaceae</taxon>
        <taxon>Candidatus Segetimicrobium</taxon>
    </lineage>
</organism>
<dbReference type="Pfam" id="PF02080">
    <property type="entry name" value="TrkA_C"/>
    <property type="match status" value="1"/>
</dbReference>
<dbReference type="InterPro" id="IPR006036">
    <property type="entry name" value="K_uptake_TrkA"/>
</dbReference>
<gene>
    <name evidence="9" type="ORF">E6H00_15635</name>
</gene>
<accession>A0A537JV01</accession>
<evidence type="ECO:0000259" key="8">
    <source>
        <dbReference type="PROSITE" id="PS51202"/>
    </source>
</evidence>
<evidence type="ECO:0000313" key="10">
    <source>
        <dbReference type="Proteomes" id="UP000318509"/>
    </source>
</evidence>
<dbReference type="InterPro" id="IPR003148">
    <property type="entry name" value="RCK_N"/>
</dbReference>
<feature type="domain" description="RCK N-terminal" evidence="7">
    <location>
        <begin position="1"/>
        <end position="118"/>
    </location>
</feature>
<dbReference type="PANTHER" id="PTHR43833:SF5">
    <property type="entry name" value="TRK SYSTEM POTASSIUM UPTAKE PROTEIN TRKA"/>
    <property type="match status" value="1"/>
</dbReference>
<evidence type="ECO:0000256" key="4">
    <source>
        <dbReference type="ARBA" id="ARBA00022958"/>
    </source>
</evidence>
<dbReference type="AlphaFoldDB" id="A0A537JV01"/>
<dbReference type="PROSITE" id="PS51201">
    <property type="entry name" value="RCK_N"/>
    <property type="match status" value="1"/>
</dbReference>
<evidence type="ECO:0000313" key="9">
    <source>
        <dbReference type="EMBL" id="TMI87379.1"/>
    </source>
</evidence>
<evidence type="ECO:0000256" key="6">
    <source>
        <dbReference type="ARBA" id="ARBA00023065"/>
    </source>
</evidence>
<evidence type="ECO:0000259" key="7">
    <source>
        <dbReference type="PROSITE" id="PS51201"/>
    </source>
</evidence>
<dbReference type="Gene3D" id="3.40.50.720">
    <property type="entry name" value="NAD(P)-binding Rossmann-like Domain"/>
    <property type="match status" value="1"/>
</dbReference>
<evidence type="ECO:0000256" key="3">
    <source>
        <dbReference type="ARBA" id="ARBA00022538"/>
    </source>
</evidence>
<dbReference type="Pfam" id="PF02254">
    <property type="entry name" value="TrkA_N"/>
    <property type="match status" value="1"/>
</dbReference>
<dbReference type="InterPro" id="IPR036291">
    <property type="entry name" value="NAD(P)-bd_dom_sf"/>
</dbReference>
<dbReference type="GO" id="GO:0005886">
    <property type="term" value="C:plasma membrane"/>
    <property type="evidence" value="ECO:0007669"/>
    <property type="project" value="InterPro"/>
</dbReference>
<keyword evidence="6" id="KW-0406">Ion transport</keyword>
<protein>
    <recommendedName>
        <fullName evidence="1">Trk system potassium uptake protein TrkA</fullName>
    </recommendedName>
</protein>
<dbReference type="PANTHER" id="PTHR43833">
    <property type="entry name" value="POTASSIUM CHANNEL PROTEIN 2-RELATED-RELATED"/>
    <property type="match status" value="1"/>
</dbReference>
<dbReference type="Gene3D" id="3.30.70.1450">
    <property type="entry name" value="Regulator of K+ conductance, C-terminal domain"/>
    <property type="match status" value="1"/>
</dbReference>
<dbReference type="EMBL" id="VBAK01000160">
    <property type="protein sequence ID" value="TMI87379.1"/>
    <property type="molecule type" value="Genomic_DNA"/>
</dbReference>
<dbReference type="InterPro" id="IPR050721">
    <property type="entry name" value="Trk_Ktr_HKT_K-transport"/>
</dbReference>
<dbReference type="SUPFAM" id="SSF116726">
    <property type="entry name" value="TrkA C-terminal domain-like"/>
    <property type="match status" value="1"/>
</dbReference>
<dbReference type="PRINTS" id="PR00335">
    <property type="entry name" value="KUPTAKETRKA"/>
</dbReference>
<dbReference type="Proteomes" id="UP000318509">
    <property type="component" value="Unassembled WGS sequence"/>
</dbReference>
<sequence length="225" mass="24543">MYVIVVGGGKVGYYLTKALVSAGLEVTVIEKQRRRYELLQEEFGDAAFLGDGCEVRTLEQAGAPRADLLAAVTGDDEDNLVSCQMAKRKFKVKRVIARINNPKNEVTFQMLGIDETVSSTKLIYSLIEQEVEVADVIPLTALRRGHLELVEIALTEGSPSVNRRVRDLVLPQSCTLALLVRGEDAEVIHGDTIFRAGDIIVAITPAARVQELRAAMLGKAITTPP</sequence>
<keyword evidence="3" id="KW-0633">Potassium transport</keyword>
<proteinExistence type="predicted"/>
<name>A0A537JV01_9BACT</name>
<evidence type="ECO:0000256" key="5">
    <source>
        <dbReference type="ARBA" id="ARBA00023027"/>
    </source>
</evidence>
<keyword evidence="2" id="KW-0813">Transport</keyword>
<dbReference type="InterPro" id="IPR006037">
    <property type="entry name" value="RCK_C"/>
</dbReference>
<reference evidence="9 10" key="1">
    <citation type="journal article" date="2019" name="Nat. Microbiol.">
        <title>Mediterranean grassland soil C-N compound turnover is dependent on rainfall and depth, and is mediated by genomically divergent microorganisms.</title>
        <authorList>
            <person name="Diamond S."/>
            <person name="Andeer P.F."/>
            <person name="Li Z."/>
            <person name="Crits-Christoph A."/>
            <person name="Burstein D."/>
            <person name="Anantharaman K."/>
            <person name="Lane K.R."/>
            <person name="Thomas B.C."/>
            <person name="Pan C."/>
            <person name="Northen T.R."/>
            <person name="Banfield J.F."/>
        </authorList>
    </citation>
    <scope>NUCLEOTIDE SEQUENCE [LARGE SCALE GENOMIC DNA]</scope>
    <source>
        <strain evidence="9">NP_3</strain>
    </source>
</reference>
<dbReference type="GO" id="GO:0015079">
    <property type="term" value="F:potassium ion transmembrane transporter activity"/>
    <property type="evidence" value="ECO:0007669"/>
    <property type="project" value="InterPro"/>
</dbReference>
<comment type="caution">
    <text evidence="9">The sequence shown here is derived from an EMBL/GenBank/DDBJ whole genome shotgun (WGS) entry which is preliminary data.</text>
</comment>
<dbReference type="PROSITE" id="PS51202">
    <property type="entry name" value="RCK_C"/>
    <property type="match status" value="1"/>
</dbReference>
<evidence type="ECO:0000256" key="1">
    <source>
        <dbReference type="ARBA" id="ARBA00017378"/>
    </source>
</evidence>
<evidence type="ECO:0000256" key="2">
    <source>
        <dbReference type="ARBA" id="ARBA00022448"/>
    </source>
</evidence>
<dbReference type="InterPro" id="IPR036721">
    <property type="entry name" value="RCK_C_sf"/>
</dbReference>
<keyword evidence="4" id="KW-0630">Potassium</keyword>
<dbReference type="SUPFAM" id="SSF51735">
    <property type="entry name" value="NAD(P)-binding Rossmann-fold domains"/>
    <property type="match status" value="1"/>
</dbReference>
<keyword evidence="5" id="KW-0520">NAD</keyword>
<feature type="domain" description="RCK C-terminal" evidence="8">
    <location>
        <begin position="137"/>
        <end position="218"/>
    </location>
</feature>